<dbReference type="RefSeq" id="WP_307227311.1">
    <property type="nucleotide sequence ID" value="NZ_JAUSTT010000004.1"/>
</dbReference>
<evidence type="ECO:0000313" key="1">
    <source>
        <dbReference type="EMBL" id="MDQ0175214.1"/>
    </source>
</evidence>
<dbReference type="InterPro" id="IPR006901">
    <property type="entry name" value="TrmK"/>
</dbReference>
<proteinExistence type="predicted"/>
<dbReference type="Proteomes" id="UP001223586">
    <property type="component" value="Unassembled WGS sequence"/>
</dbReference>
<keyword evidence="2" id="KW-1185">Reference proteome</keyword>
<dbReference type="Gene3D" id="1.10.287.1890">
    <property type="match status" value="1"/>
</dbReference>
<evidence type="ECO:0000313" key="2">
    <source>
        <dbReference type="Proteomes" id="UP001223586"/>
    </source>
</evidence>
<comment type="caution">
    <text evidence="1">The sequence shown here is derived from an EMBL/GenBank/DDBJ whole genome shotgun (WGS) entry which is preliminary data.</text>
</comment>
<keyword evidence="1" id="KW-0808">Transferase</keyword>
<dbReference type="InterPro" id="IPR029063">
    <property type="entry name" value="SAM-dependent_MTases_sf"/>
</dbReference>
<sequence length="234" mass="25948">MNSEHLSKRLACVASFVPKGSVLADIGSDHAYLPCFLVKAGMIQAAIAGEVAKGPYTSAYNEVRRLQLEKHISVRMGDGLAVLEKDEGVSCITIAGMGGALITSILEKGEQKLANVTRLVLQPNVGAQHVRKWLIDHDWLIIGEAILEEDNCIYEIIGAEKDGKSEAELNEAELLMGPFLLKDKHPVFINKWTEECRHWQQILARLQEAKATPEIEMKKQTLLKKIQLVEEALL</sequence>
<organism evidence="1 2">
    <name type="scientific">Bacillus chungangensis</name>
    <dbReference type="NCBI Taxonomy" id="587633"/>
    <lineage>
        <taxon>Bacteria</taxon>
        <taxon>Bacillati</taxon>
        <taxon>Bacillota</taxon>
        <taxon>Bacilli</taxon>
        <taxon>Bacillales</taxon>
        <taxon>Bacillaceae</taxon>
        <taxon>Bacillus</taxon>
    </lineage>
</organism>
<accession>A0ABT9WPP5</accession>
<gene>
    <name evidence="1" type="ORF">J2S08_001048</name>
</gene>
<reference evidence="1 2" key="1">
    <citation type="submission" date="2023-07" db="EMBL/GenBank/DDBJ databases">
        <title>Genomic Encyclopedia of Type Strains, Phase IV (KMG-IV): sequencing the most valuable type-strain genomes for metagenomic binning, comparative biology and taxonomic classification.</title>
        <authorList>
            <person name="Goeker M."/>
        </authorList>
    </citation>
    <scope>NUCLEOTIDE SEQUENCE [LARGE SCALE GENOMIC DNA]</scope>
    <source>
        <strain evidence="1 2">DSM 23837</strain>
    </source>
</reference>
<dbReference type="EMBL" id="JAUSTT010000004">
    <property type="protein sequence ID" value="MDQ0175214.1"/>
    <property type="molecule type" value="Genomic_DNA"/>
</dbReference>
<dbReference type="GO" id="GO:0032259">
    <property type="term" value="P:methylation"/>
    <property type="evidence" value="ECO:0007669"/>
    <property type="project" value="UniProtKB-KW"/>
</dbReference>
<dbReference type="PANTHER" id="PTHR38451:SF1">
    <property type="entry name" value="TRNA (ADENINE(22)-N(1))-METHYLTRANSFERASE"/>
    <property type="match status" value="1"/>
</dbReference>
<dbReference type="PIRSF" id="PIRSF018637">
    <property type="entry name" value="TrmK"/>
    <property type="match status" value="1"/>
</dbReference>
<dbReference type="Gene3D" id="3.40.50.150">
    <property type="entry name" value="Vaccinia Virus protein VP39"/>
    <property type="match status" value="1"/>
</dbReference>
<name>A0ABT9WPP5_9BACI</name>
<dbReference type="SUPFAM" id="SSF53335">
    <property type="entry name" value="S-adenosyl-L-methionine-dependent methyltransferases"/>
    <property type="match status" value="1"/>
</dbReference>
<protein>
    <submittedName>
        <fullName evidence="1">tRNA (Adenine22-N1)-methyltransferase</fullName>
        <ecNumber evidence="1">2.1.1.217</ecNumber>
    </submittedName>
</protein>
<keyword evidence="1" id="KW-0489">Methyltransferase</keyword>
<dbReference type="EC" id="2.1.1.217" evidence="1"/>
<dbReference type="GO" id="GO:0160105">
    <property type="term" value="F:tRNA (adenine(22)-N1)-methyltransferase activity"/>
    <property type="evidence" value="ECO:0007669"/>
    <property type="project" value="UniProtKB-EC"/>
</dbReference>
<dbReference type="Pfam" id="PF04816">
    <property type="entry name" value="TrmK"/>
    <property type="match status" value="1"/>
</dbReference>
<dbReference type="PANTHER" id="PTHR38451">
    <property type="entry name" value="TRNA (ADENINE(22)-N(1))-METHYLTRANSFERASE"/>
    <property type="match status" value="1"/>
</dbReference>